<organism evidence="16 17">
    <name type="scientific">Larinioides sclopetarius</name>
    <dbReference type="NCBI Taxonomy" id="280406"/>
    <lineage>
        <taxon>Eukaryota</taxon>
        <taxon>Metazoa</taxon>
        <taxon>Ecdysozoa</taxon>
        <taxon>Arthropoda</taxon>
        <taxon>Chelicerata</taxon>
        <taxon>Arachnida</taxon>
        <taxon>Araneae</taxon>
        <taxon>Araneomorphae</taxon>
        <taxon>Entelegynae</taxon>
        <taxon>Araneoidea</taxon>
        <taxon>Araneidae</taxon>
        <taxon>Larinioides</taxon>
    </lineage>
</organism>
<dbReference type="CDD" id="cd11055">
    <property type="entry name" value="CYP3A-like"/>
    <property type="match status" value="1"/>
</dbReference>
<dbReference type="InterPro" id="IPR017972">
    <property type="entry name" value="Cyt_P450_CS"/>
</dbReference>
<keyword evidence="11" id="KW-0503">Monooxygenase</keyword>
<reference evidence="16 17" key="1">
    <citation type="submission" date="2024-04" db="EMBL/GenBank/DDBJ databases">
        <authorList>
            <person name="Rising A."/>
            <person name="Reimegard J."/>
            <person name="Sonavane S."/>
            <person name="Akerstrom W."/>
            <person name="Nylinder S."/>
            <person name="Hedman E."/>
            <person name="Kallberg Y."/>
        </authorList>
    </citation>
    <scope>NUCLEOTIDE SEQUENCE [LARGE SCALE GENOMIC DNA]</scope>
</reference>
<dbReference type="InterPro" id="IPR002401">
    <property type="entry name" value="Cyt_P450_E_grp-I"/>
</dbReference>
<keyword evidence="5 14" id="KW-0349">Heme</keyword>
<dbReference type="Gene3D" id="1.10.630.10">
    <property type="entry name" value="Cytochrome P450"/>
    <property type="match status" value="4"/>
</dbReference>
<keyword evidence="17" id="KW-1185">Reference proteome</keyword>
<gene>
    <name evidence="16" type="ORF">LARSCL_LOCUS16494</name>
</gene>
<dbReference type="GO" id="GO:0020037">
    <property type="term" value="F:heme binding"/>
    <property type="evidence" value="ECO:0007669"/>
    <property type="project" value="InterPro"/>
</dbReference>
<comment type="function">
    <text evidence="13">Cytochromes P450 are a group of heme-thiolate monooxygenases. They oxidize a variety of structurally unrelated compounds, including steroids, fatty acids, and xenobiotics.</text>
</comment>
<dbReference type="GO" id="GO:0005506">
    <property type="term" value="F:iron ion binding"/>
    <property type="evidence" value="ECO:0007669"/>
    <property type="project" value="InterPro"/>
</dbReference>
<evidence type="ECO:0008006" key="18">
    <source>
        <dbReference type="Google" id="ProtNLM"/>
    </source>
</evidence>
<keyword evidence="7" id="KW-0256">Endoplasmic reticulum</keyword>
<dbReference type="PRINTS" id="PR00463">
    <property type="entry name" value="EP450I"/>
</dbReference>
<evidence type="ECO:0000313" key="17">
    <source>
        <dbReference type="Proteomes" id="UP001497382"/>
    </source>
</evidence>
<keyword evidence="12" id="KW-0472">Membrane</keyword>
<dbReference type="PROSITE" id="PS00086">
    <property type="entry name" value="CYTOCHROME_P450"/>
    <property type="match status" value="2"/>
</dbReference>
<evidence type="ECO:0000256" key="13">
    <source>
        <dbReference type="ARBA" id="ARBA00043906"/>
    </source>
</evidence>
<feature type="binding site" description="axial binding residue" evidence="14">
    <location>
        <position position="473"/>
    </location>
    <ligand>
        <name>heme</name>
        <dbReference type="ChEBI" id="CHEBI:30413"/>
    </ligand>
    <ligandPart>
        <name>Fe</name>
        <dbReference type="ChEBI" id="CHEBI:18248"/>
    </ligandPart>
</feature>
<dbReference type="GO" id="GO:0005789">
    <property type="term" value="C:endoplasmic reticulum membrane"/>
    <property type="evidence" value="ECO:0007669"/>
    <property type="project" value="UniProtKB-SubCell"/>
</dbReference>
<keyword evidence="6 14" id="KW-0479">Metal-binding</keyword>
<name>A0AAV2B4F7_9ARAC</name>
<keyword evidence="8" id="KW-0492">Microsome</keyword>
<dbReference type="InterPro" id="IPR050705">
    <property type="entry name" value="Cytochrome_P450_3A"/>
</dbReference>
<dbReference type="SUPFAM" id="SSF48264">
    <property type="entry name" value="Cytochrome P450"/>
    <property type="match status" value="2"/>
</dbReference>
<dbReference type="PANTHER" id="PTHR24302">
    <property type="entry name" value="CYTOCHROME P450 FAMILY 3"/>
    <property type="match status" value="1"/>
</dbReference>
<dbReference type="EMBL" id="CAXIEN010000264">
    <property type="protein sequence ID" value="CAL1290444.1"/>
    <property type="molecule type" value="Genomic_DNA"/>
</dbReference>
<evidence type="ECO:0000256" key="2">
    <source>
        <dbReference type="ARBA" id="ARBA00004174"/>
    </source>
</evidence>
<evidence type="ECO:0000256" key="11">
    <source>
        <dbReference type="ARBA" id="ARBA00023033"/>
    </source>
</evidence>
<sequence length="836" mass="96065">MSMSWFLACLMQLNVISPLFMIPLKRYSIQNHDFWENRKIPHVKPLPFVGTILSYVKKPIHEVDMERYKKFGRIFGHYEGSKPVLMMGEPSLLRDILVKDFHIFPNRRTFQVGDRIIDKTIFVVQGEDWKRIRTVITPTFSTGKIKRMMSIFKDSTETLIQNFNTAIQKGEAIEAKRIYGAFTMDLIASAAFSTKLDSFNDPENEFADKARSVFRPKFSWRTLTFFLFPKLARWFRISFFPPSATNFFREATLSIVTERKRTGQTRNDFLQLLMDTAKELSEDPKSELDLKDNEDIASTYGGVSTDHQIFKSVTKKNLSLDELVAQCVIFFLAGYDTTSSTLSLATYELALNPDVQEKVYQEIVDTLKEANGELTYDTLKSMKYLDCIISETLRLYPPVLRNERQSVAEYTLGDTGITIPKNMLISIPVFAMHRDPEFFPNPDKFDPDRFTPEERQKRDPYCYQPFGAGPRNCVGMRFVLTEVKLCLAYVIANFKIKKSPKTQVPLKFLSGQTGLLQLKNIYVSLIPRDNNPMDSAAFMYDRHYEGTKPVLMVAEPSLLRDIFVKDFHIFPNRRTFQVGDPIIDKMVSVVQGEDWKRIRTVITPTFSTGKIKRTRNDFLQLLMDTAKELSEDPKSELNEKDHEDIASTYGGVSTDHQIFKSVTKKNLSMDELVAQCVIFFLAGYDTTASTLSLATYELALNPDIQEKVHQELVDTLKETNGELTYDALQSMKYLDCIISETLRLYPPALRFTLEERQKRDPYCYQPFGAGPRNCVGMRFALMEVKLCLAYVIANFKIKKSPKTQVPLKFLSGQAGLLQPKNIYVSMIPRDDNPIVK</sequence>
<dbReference type="PANTHER" id="PTHR24302:SF15">
    <property type="entry name" value="FATTY-ACID PEROXYGENASE"/>
    <property type="match status" value="1"/>
</dbReference>
<evidence type="ECO:0000256" key="10">
    <source>
        <dbReference type="ARBA" id="ARBA00023004"/>
    </source>
</evidence>
<keyword evidence="15" id="KW-0732">Signal</keyword>
<evidence type="ECO:0000256" key="7">
    <source>
        <dbReference type="ARBA" id="ARBA00022824"/>
    </source>
</evidence>
<evidence type="ECO:0000313" key="16">
    <source>
        <dbReference type="EMBL" id="CAL1290444.1"/>
    </source>
</evidence>
<evidence type="ECO:0000256" key="12">
    <source>
        <dbReference type="ARBA" id="ARBA00023136"/>
    </source>
</evidence>
<feature type="signal peptide" evidence="15">
    <location>
        <begin position="1"/>
        <end position="18"/>
    </location>
</feature>
<dbReference type="InterPro" id="IPR001128">
    <property type="entry name" value="Cyt_P450"/>
</dbReference>
<evidence type="ECO:0000256" key="3">
    <source>
        <dbReference type="ARBA" id="ARBA00004406"/>
    </source>
</evidence>
<dbReference type="AlphaFoldDB" id="A0AAV2B4F7"/>
<evidence type="ECO:0000256" key="1">
    <source>
        <dbReference type="ARBA" id="ARBA00001971"/>
    </source>
</evidence>
<accession>A0AAV2B4F7</accession>
<comment type="caution">
    <text evidence="16">The sequence shown here is derived from an EMBL/GenBank/DDBJ whole genome shotgun (WGS) entry which is preliminary data.</text>
</comment>
<feature type="chain" id="PRO_5043740897" description="Cytochrome P450" evidence="15">
    <location>
        <begin position="19"/>
        <end position="836"/>
    </location>
</feature>
<comment type="similarity">
    <text evidence="4">Belongs to the cytochrome P450 family.</text>
</comment>
<comment type="subcellular location">
    <subcellularLocation>
        <location evidence="3">Endoplasmic reticulum membrane</location>
        <topology evidence="3">Peripheral membrane protein</topology>
    </subcellularLocation>
    <subcellularLocation>
        <location evidence="2">Microsome membrane</location>
        <topology evidence="2">Peripheral membrane protein</topology>
    </subcellularLocation>
</comment>
<evidence type="ECO:0000256" key="14">
    <source>
        <dbReference type="PIRSR" id="PIRSR602401-1"/>
    </source>
</evidence>
<proteinExistence type="inferred from homology"/>
<evidence type="ECO:0000256" key="4">
    <source>
        <dbReference type="ARBA" id="ARBA00010617"/>
    </source>
</evidence>
<evidence type="ECO:0000256" key="8">
    <source>
        <dbReference type="ARBA" id="ARBA00022848"/>
    </source>
</evidence>
<evidence type="ECO:0000256" key="5">
    <source>
        <dbReference type="ARBA" id="ARBA00022617"/>
    </source>
</evidence>
<dbReference type="Proteomes" id="UP001497382">
    <property type="component" value="Unassembled WGS sequence"/>
</dbReference>
<dbReference type="FunFam" id="1.10.630.10:FF:000042">
    <property type="entry name" value="Cytochrome P450"/>
    <property type="match status" value="1"/>
</dbReference>
<keyword evidence="10 14" id="KW-0408">Iron</keyword>
<evidence type="ECO:0000256" key="6">
    <source>
        <dbReference type="ARBA" id="ARBA00022723"/>
    </source>
</evidence>
<dbReference type="GO" id="GO:0016705">
    <property type="term" value="F:oxidoreductase activity, acting on paired donors, with incorporation or reduction of molecular oxygen"/>
    <property type="evidence" value="ECO:0007669"/>
    <property type="project" value="InterPro"/>
</dbReference>
<dbReference type="PRINTS" id="PR00385">
    <property type="entry name" value="P450"/>
</dbReference>
<protein>
    <recommendedName>
        <fullName evidence="18">Cytochrome P450</fullName>
    </recommendedName>
</protein>
<evidence type="ECO:0000256" key="9">
    <source>
        <dbReference type="ARBA" id="ARBA00023002"/>
    </source>
</evidence>
<comment type="cofactor">
    <cofactor evidence="1 14">
        <name>heme</name>
        <dbReference type="ChEBI" id="CHEBI:30413"/>
    </cofactor>
</comment>
<dbReference type="GO" id="GO:0008395">
    <property type="term" value="F:steroid hydroxylase activity"/>
    <property type="evidence" value="ECO:0007669"/>
    <property type="project" value="TreeGrafter"/>
</dbReference>
<dbReference type="InterPro" id="IPR036396">
    <property type="entry name" value="Cyt_P450_sf"/>
</dbReference>
<keyword evidence="9" id="KW-0560">Oxidoreductase</keyword>
<dbReference type="Pfam" id="PF00067">
    <property type="entry name" value="p450"/>
    <property type="match status" value="3"/>
</dbReference>
<evidence type="ECO:0000256" key="15">
    <source>
        <dbReference type="SAM" id="SignalP"/>
    </source>
</evidence>